<dbReference type="EMBL" id="APMY01000093">
    <property type="protein sequence ID" value="EOM75565.1"/>
    <property type="molecule type" value="Genomic_DNA"/>
</dbReference>
<dbReference type="InterPro" id="IPR015422">
    <property type="entry name" value="PyrdxlP-dep_Trfase_small"/>
</dbReference>
<organism evidence="7 8">
    <name type="scientific">Rhodococcus rhodnii LMG 5362</name>
    <dbReference type="NCBI Taxonomy" id="1273125"/>
    <lineage>
        <taxon>Bacteria</taxon>
        <taxon>Bacillati</taxon>
        <taxon>Actinomycetota</taxon>
        <taxon>Actinomycetes</taxon>
        <taxon>Mycobacteriales</taxon>
        <taxon>Nocardiaceae</taxon>
        <taxon>Rhodococcus</taxon>
    </lineage>
</organism>
<keyword evidence="4" id="KW-0456">Lyase</keyword>
<dbReference type="EC" id="4.4.1.13" evidence="2"/>
<protein>
    <recommendedName>
        <fullName evidence="2">cysteine-S-conjugate beta-lyase</fullName>
        <ecNumber evidence="2">4.4.1.13</ecNumber>
    </recommendedName>
</protein>
<accession>R7WJV7</accession>
<reference evidence="7 8" key="1">
    <citation type="journal article" date="2013" name="Genome Announc.">
        <title>Draft Genome Sequence of Rhodococcus rhodnii Strain LMG5362, a Symbiont of Rhodnius prolixus (Hemiptera, Reduviidae, Triatominae), the Principle Vector of Trypanosoma cruzi.</title>
        <authorList>
            <person name="Pachebat J.A."/>
            <person name="van Keulen G."/>
            <person name="Whitten M.M."/>
            <person name="Girdwood S."/>
            <person name="Del Sol R."/>
            <person name="Dyson P.J."/>
            <person name="Facey P.D."/>
        </authorList>
    </citation>
    <scope>NUCLEOTIDE SEQUENCE [LARGE SCALE GENOMIC DNA]</scope>
    <source>
        <strain evidence="7 8">LMG 5362</strain>
    </source>
</reference>
<dbReference type="SUPFAM" id="SSF53383">
    <property type="entry name" value="PLP-dependent transferases"/>
    <property type="match status" value="1"/>
</dbReference>
<dbReference type="InterPro" id="IPR004839">
    <property type="entry name" value="Aminotransferase_I/II_large"/>
</dbReference>
<proteinExistence type="inferred from homology"/>
<comment type="cofactor">
    <cofactor evidence="1">
        <name>pyridoxal 5'-phosphate</name>
        <dbReference type="ChEBI" id="CHEBI:597326"/>
    </cofactor>
</comment>
<keyword evidence="7" id="KW-0808">Transferase</keyword>
<dbReference type="InterPro" id="IPR051798">
    <property type="entry name" value="Class-II_PLP-Dep_Aminotrans"/>
</dbReference>
<dbReference type="InterPro" id="IPR015424">
    <property type="entry name" value="PyrdxlP-dep_Trfase"/>
</dbReference>
<dbReference type="Pfam" id="PF00155">
    <property type="entry name" value="Aminotran_1_2"/>
    <property type="match status" value="1"/>
</dbReference>
<evidence type="ECO:0000256" key="4">
    <source>
        <dbReference type="ARBA" id="ARBA00023239"/>
    </source>
</evidence>
<evidence type="ECO:0000313" key="8">
    <source>
        <dbReference type="Proteomes" id="UP000013525"/>
    </source>
</evidence>
<name>R7WJV7_9NOCA</name>
<evidence type="ECO:0000256" key="3">
    <source>
        <dbReference type="ARBA" id="ARBA00022898"/>
    </source>
</evidence>
<feature type="domain" description="Aminotransferase class I/classII large" evidence="6">
    <location>
        <begin position="58"/>
        <end position="387"/>
    </location>
</feature>
<dbReference type="PANTHER" id="PTHR43525:SF2">
    <property type="entry name" value="CYSTATHIONINE BETA-LYASE-RELATED"/>
    <property type="match status" value="1"/>
</dbReference>
<dbReference type="InterPro" id="IPR015421">
    <property type="entry name" value="PyrdxlP-dep_Trfase_major"/>
</dbReference>
<evidence type="ECO:0000256" key="2">
    <source>
        <dbReference type="ARBA" id="ARBA00012224"/>
    </source>
</evidence>
<sequence>MTHTDPTSTAARFDAIGVDELRRIGGTKWSEYPGRIGAFVAEMDFGIAPPIEGALVAAVRQGLTGYLPTPLRDETAAATAQRLAAAHGWHVAPERVRLVADVMAAFEATVRHFSTPGSPIIVPTPAYMPFLTVPQTLGRDVVQVPMVRDGDGGRWVYDLDALAAAFAAGANLLVLCTPHNPTGGVLTRDEMREITEVVDHYGGRVFADEIHAPLVFEPAVHVPYASTSEAAAAHTVTATSASKAWNLPGVKCAQVILSNDADAAVWARTSGGFEHGASTLGAVADVAAYRDGGPWLGDVLTYLDGNRRMLVDLLAEHLPDVRYRAPDGTYLAWLDCHDLALAPTPGEFFADRVGVVLVDGIRCGEAGRGFVRLNVATPRPILEQAVRAMGDAVTRSRRG</sequence>
<dbReference type="Gene3D" id="3.40.640.10">
    <property type="entry name" value="Type I PLP-dependent aspartate aminotransferase-like (Major domain)"/>
    <property type="match status" value="1"/>
</dbReference>
<dbReference type="RefSeq" id="WP_010839061.1">
    <property type="nucleotide sequence ID" value="NZ_APMY01000093.1"/>
</dbReference>
<dbReference type="Proteomes" id="UP000013525">
    <property type="component" value="Unassembled WGS sequence"/>
</dbReference>
<dbReference type="eggNOG" id="COG1168">
    <property type="taxonomic scope" value="Bacteria"/>
</dbReference>
<dbReference type="GO" id="GO:0030170">
    <property type="term" value="F:pyridoxal phosphate binding"/>
    <property type="evidence" value="ECO:0007669"/>
    <property type="project" value="InterPro"/>
</dbReference>
<evidence type="ECO:0000256" key="1">
    <source>
        <dbReference type="ARBA" id="ARBA00001933"/>
    </source>
</evidence>
<dbReference type="AlphaFoldDB" id="R7WJV7"/>
<dbReference type="PANTHER" id="PTHR43525">
    <property type="entry name" value="PROTEIN MALY"/>
    <property type="match status" value="1"/>
</dbReference>
<keyword evidence="8" id="KW-1185">Reference proteome</keyword>
<keyword evidence="3" id="KW-0663">Pyridoxal phosphate</keyword>
<comment type="similarity">
    <text evidence="5">Belongs to the class-II pyridoxal-phosphate-dependent aminotransferase family. MalY/PatB cystathionine beta-lyase subfamily.</text>
</comment>
<dbReference type="CDD" id="cd00609">
    <property type="entry name" value="AAT_like"/>
    <property type="match status" value="1"/>
</dbReference>
<comment type="caution">
    <text evidence="7">The sequence shown here is derived from an EMBL/GenBank/DDBJ whole genome shotgun (WGS) entry which is preliminary data.</text>
</comment>
<evidence type="ECO:0000256" key="5">
    <source>
        <dbReference type="ARBA" id="ARBA00037974"/>
    </source>
</evidence>
<dbReference type="GO" id="GO:0008483">
    <property type="term" value="F:transaminase activity"/>
    <property type="evidence" value="ECO:0007669"/>
    <property type="project" value="UniProtKB-KW"/>
</dbReference>
<evidence type="ECO:0000259" key="6">
    <source>
        <dbReference type="Pfam" id="PF00155"/>
    </source>
</evidence>
<evidence type="ECO:0000313" key="7">
    <source>
        <dbReference type="EMBL" id="EOM75565.1"/>
    </source>
</evidence>
<keyword evidence="7" id="KW-0032">Aminotransferase</keyword>
<dbReference type="Gene3D" id="3.90.1150.10">
    <property type="entry name" value="Aspartate Aminotransferase, domain 1"/>
    <property type="match status" value="1"/>
</dbReference>
<dbReference type="GO" id="GO:0047804">
    <property type="term" value="F:cysteine-S-conjugate beta-lyase activity"/>
    <property type="evidence" value="ECO:0007669"/>
    <property type="project" value="UniProtKB-EC"/>
</dbReference>
<gene>
    <name evidence="7" type="ORF">Rrhod_3025</name>
</gene>
<dbReference type="PATRIC" id="fig|1273125.3.peg.2877"/>